<evidence type="ECO:0000256" key="5">
    <source>
        <dbReference type="ARBA" id="ARBA00023289"/>
    </source>
</evidence>
<evidence type="ECO:0000256" key="4">
    <source>
        <dbReference type="ARBA" id="ARBA00023288"/>
    </source>
</evidence>
<organism evidence="6 7">
    <name type="scientific">Tenebrio molitor</name>
    <name type="common">Yellow mealworm beetle</name>
    <dbReference type="NCBI Taxonomy" id="7067"/>
    <lineage>
        <taxon>Eukaryota</taxon>
        <taxon>Metazoa</taxon>
        <taxon>Ecdysozoa</taxon>
        <taxon>Arthropoda</taxon>
        <taxon>Hexapoda</taxon>
        <taxon>Insecta</taxon>
        <taxon>Pterygota</taxon>
        <taxon>Neoptera</taxon>
        <taxon>Endopterygota</taxon>
        <taxon>Coleoptera</taxon>
        <taxon>Polyphaga</taxon>
        <taxon>Cucujiformia</taxon>
        <taxon>Tenebrionidae</taxon>
        <taxon>Tenebrio</taxon>
    </lineage>
</organism>
<evidence type="ECO:0000256" key="3">
    <source>
        <dbReference type="ARBA" id="ARBA00023134"/>
    </source>
</evidence>
<dbReference type="SMART" id="SM00175">
    <property type="entry name" value="RAB"/>
    <property type="match status" value="1"/>
</dbReference>
<dbReference type="GO" id="GO:0005525">
    <property type="term" value="F:GTP binding"/>
    <property type="evidence" value="ECO:0007669"/>
    <property type="project" value="UniProtKB-KW"/>
</dbReference>
<dbReference type="GO" id="GO:0045335">
    <property type="term" value="C:phagocytic vesicle"/>
    <property type="evidence" value="ECO:0007669"/>
    <property type="project" value="TreeGrafter"/>
</dbReference>
<dbReference type="Gene3D" id="3.40.50.300">
    <property type="entry name" value="P-loop containing nucleotide triphosphate hydrolases"/>
    <property type="match status" value="1"/>
</dbReference>
<dbReference type="Proteomes" id="UP000719412">
    <property type="component" value="Unassembled WGS sequence"/>
</dbReference>
<proteinExistence type="inferred from homology"/>
<evidence type="ECO:0000313" key="6">
    <source>
        <dbReference type="EMBL" id="KAH0810702.1"/>
    </source>
</evidence>
<dbReference type="PANTHER" id="PTHR47981">
    <property type="entry name" value="RAB FAMILY"/>
    <property type="match status" value="1"/>
</dbReference>
<evidence type="ECO:0008006" key="8">
    <source>
        <dbReference type="Google" id="ProtNLM"/>
    </source>
</evidence>
<dbReference type="FunFam" id="3.40.50.300:FF:001447">
    <property type="entry name" value="Ras-related protein Rab-1B"/>
    <property type="match status" value="1"/>
</dbReference>
<dbReference type="SUPFAM" id="SSF52540">
    <property type="entry name" value="P-loop containing nucleoside triphosphate hydrolases"/>
    <property type="match status" value="1"/>
</dbReference>
<gene>
    <name evidence="6" type="ORF">GEV33_012087</name>
</gene>
<evidence type="ECO:0000256" key="2">
    <source>
        <dbReference type="ARBA" id="ARBA00022741"/>
    </source>
</evidence>
<reference evidence="6" key="2">
    <citation type="submission" date="2021-08" db="EMBL/GenBank/DDBJ databases">
        <authorList>
            <person name="Eriksson T."/>
        </authorList>
    </citation>
    <scope>NUCLEOTIDE SEQUENCE</scope>
    <source>
        <strain evidence="6">Stoneville</strain>
        <tissue evidence="6">Whole head</tissue>
    </source>
</reference>
<dbReference type="InterPro" id="IPR027417">
    <property type="entry name" value="P-loop_NTPase"/>
</dbReference>
<dbReference type="CDD" id="cd04107">
    <property type="entry name" value="Rab32_Rab38"/>
    <property type="match status" value="1"/>
</dbReference>
<dbReference type="SMART" id="SM00173">
    <property type="entry name" value="RAS"/>
    <property type="match status" value="1"/>
</dbReference>
<keyword evidence="5" id="KW-0636">Prenylation</keyword>
<dbReference type="InterPro" id="IPR005225">
    <property type="entry name" value="Small_GTP-bd"/>
</dbReference>
<comment type="similarity">
    <text evidence="1">Belongs to the small GTPase superfamily. Rab family.</text>
</comment>
<dbReference type="GO" id="GO:0005770">
    <property type="term" value="C:late endosome"/>
    <property type="evidence" value="ECO:0007669"/>
    <property type="project" value="TreeGrafter"/>
</dbReference>
<dbReference type="GO" id="GO:0090385">
    <property type="term" value="P:phagosome-lysosome fusion"/>
    <property type="evidence" value="ECO:0007669"/>
    <property type="project" value="TreeGrafter"/>
</dbReference>
<dbReference type="Pfam" id="PF00071">
    <property type="entry name" value="Ras"/>
    <property type="match status" value="1"/>
</dbReference>
<name>A0A8J6HA87_TENMO</name>
<dbReference type="NCBIfam" id="TIGR00231">
    <property type="entry name" value="small_GTP"/>
    <property type="match status" value="1"/>
</dbReference>
<dbReference type="GO" id="GO:0005802">
    <property type="term" value="C:trans-Golgi network"/>
    <property type="evidence" value="ECO:0007669"/>
    <property type="project" value="InterPro"/>
</dbReference>
<dbReference type="SMART" id="SM00174">
    <property type="entry name" value="RHO"/>
    <property type="match status" value="1"/>
</dbReference>
<keyword evidence="7" id="KW-1185">Reference proteome</keyword>
<dbReference type="PANTHER" id="PTHR47981:SF39">
    <property type="entry name" value="RAS-RELATED PROTEIN RAB"/>
    <property type="match status" value="1"/>
</dbReference>
<accession>A0A8J6HA87</accession>
<evidence type="ECO:0000256" key="1">
    <source>
        <dbReference type="ARBA" id="ARBA00006270"/>
    </source>
</evidence>
<keyword evidence="2" id="KW-0547">Nucleotide-binding</keyword>
<dbReference type="GO" id="GO:0003924">
    <property type="term" value="F:GTPase activity"/>
    <property type="evidence" value="ECO:0007669"/>
    <property type="project" value="InterPro"/>
</dbReference>
<keyword evidence="4" id="KW-0449">Lipoprotein</keyword>
<reference evidence="6" key="1">
    <citation type="journal article" date="2020" name="J Insects Food Feed">
        <title>The yellow mealworm (Tenebrio molitor) genome: a resource for the emerging insects as food and feed industry.</title>
        <authorList>
            <person name="Eriksson T."/>
            <person name="Andere A."/>
            <person name="Kelstrup H."/>
            <person name="Emery V."/>
            <person name="Picard C."/>
        </authorList>
    </citation>
    <scope>NUCLEOTIDE SEQUENCE</scope>
    <source>
        <strain evidence="6">Stoneville</strain>
        <tissue evidence="6">Whole head</tissue>
    </source>
</reference>
<protein>
    <recommendedName>
        <fullName evidence="8">Ras-related protein Rab-32</fullName>
    </recommendedName>
</protein>
<dbReference type="SMART" id="SM00176">
    <property type="entry name" value="RAN"/>
    <property type="match status" value="1"/>
</dbReference>
<dbReference type="PRINTS" id="PR00449">
    <property type="entry name" value="RASTRNSFRMNG"/>
</dbReference>
<dbReference type="GO" id="GO:0008333">
    <property type="term" value="P:endosome to lysosome transport"/>
    <property type="evidence" value="ECO:0007669"/>
    <property type="project" value="TreeGrafter"/>
</dbReference>
<evidence type="ECO:0000313" key="7">
    <source>
        <dbReference type="Proteomes" id="UP000719412"/>
    </source>
</evidence>
<dbReference type="EMBL" id="JABDTM020027327">
    <property type="protein sequence ID" value="KAH0810702.1"/>
    <property type="molecule type" value="Genomic_DNA"/>
</dbReference>
<dbReference type="GO" id="GO:0005764">
    <property type="term" value="C:lysosome"/>
    <property type="evidence" value="ECO:0007669"/>
    <property type="project" value="TreeGrafter"/>
</dbReference>
<dbReference type="AlphaFoldDB" id="A0A8J6HA87"/>
<dbReference type="PROSITE" id="PS51419">
    <property type="entry name" value="RAB"/>
    <property type="match status" value="1"/>
</dbReference>
<dbReference type="InterPro" id="IPR001806">
    <property type="entry name" value="Small_GTPase"/>
</dbReference>
<comment type="caution">
    <text evidence="6">The sequence shown here is derived from an EMBL/GenBank/DDBJ whole genome shotgun (WGS) entry which is preliminary data.</text>
</comment>
<dbReference type="InterPro" id="IPR030697">
    <property type="entry name" value="Rab29/Rab38/Rab32"/>
</dbReference>
<keyword evidence="3" id="KW-0342">GTP-binding</keyword>
<sequence>MTKNCMVDNVESAREEDSLQFALSEEDRLLQNFRKKELLFKILVIGDFGVGKTSIIRRYADGTFSSNYKITIGADFAIKSLAWDENTQINVQLWDIAGHERFGYLTGVYYRYAVAAAIVFDLTRPETFRSVEKWLLDLRKKVHLPGGHPVPVVILANKGDITIATLPDEIVGFCEKYNIPAWFITSAKDNVHIDEAMLTLINAAVENHENLQFPAAEDNEFVYKQQMKEPPLRKTSALQGGLPANRRVQEITVVQHYHPNPMRPKMGNFPEVHFNELPDGSRYLHLHPVFKFVDNFLSSTSVTSKSVPGGRQHIATKKRSPGKLVRNCECTPNDIVNNVGGDSVAKAFITKKSKMPHRTSNQNLLKNFKQERMKTNLSNMSSKSNIRVSLRGAPCMNWSRCGDNAPVHKNIEKTERSANSMGKGSEYYIEQLKNEIKESNSRTQFCRMTPRNDNYEYVDKLKDELNCTQSRCLEDARKIIDELKTEIVNYRLHAKTKYSSSCSDIASSEKALQSTIISGHKMGEYPPVERSEIYDKQGDVPHPSARDVFKTWGFLEQLSSCFEGVFVCHISLAWLLSRLLYYAVLAHAHALHLLLSKNTGVGTGLTARDRSGNHVFVSHLRRFESCHVQVLAVQFVEVSYWSLVSLYKIPCSIGRNKNFVKGAIEKEIFGDSTHNLEVLTQLEGAKRCGDTYLLGDGSQPTRKSLFDTKPCIFNINLASMQPVLLHATCPNSCRTRKPKKKDVSLSESTVPRGGIFIKKVVFPKGIKQLEPVLRCSSCYLRTGHSVVTTAN</sequence>